<reference evidence="1" key="1">
    <citation type="journal article" date="2014" name="Int. J. Syst. Evol. Microbiol.">
        <title>Complete genome sequence of Corynebacterium casei LMG S-19264T (=DSM 44701T), isolated from a smear-ripened cheese.</title>
        <authorList>
            <consortium name="US DOE Joint Genome Institute (JGI-PGF)"/>
            <person name="Walter F."/>
            <person name="Albersmeier A."/>
            <person name="Kalinowski J."/>
            <person name="Ruckert C."/>
        </authorList>
    </citation>
    <scope>NUCLEOTIDE SEQUENCE</scope>
    <source>
        <strain evidence="1">JCM 3090</strain>
    </source>
</reference>
<keyword evidence="2" id="KW-1185">Reference proteome</keyword>
<comment type="caution">
    <text evidence="1">The sequence shown here is derived from an EMBL/GenBank/DDBJ whole genome shotgun (WGS) entry which is preliminary data.</text>
</comment>
<organism evidence="1 2">
    <name type="scientific">Pilimelia anulata</name>
    <dbReference type="NCBI Taxonomy" id="53371"/>
    <lineage>
        <taxon>Bacteria</taxon>
        <taxon>Bacillati</taxon>
        <taxon>Actinomycetota</taxon>
        <taxon>Actinomycetes</taxon>
        <taxon>Micromonosporales</taxon>
        <taxon>Micromonosporaceae</taxon>
        <taxon>Pilimelia</taxon>
    </lineage>
</organism>
<dbReference type="Gene3D" id="3.40.50.1000">
    <property type="entry name" value="HAD superfamily/HAD-like"/>
    <property type="match status" value="1"/>
</dbReference>
<evidence type="ECO:0008006" key="3">
    <source>
        <dbReference type="Google" id="ProtNLM"/>
    </source>
</evidence>
<dbReference type="Proteomes" id="UP000649739">
    <property type="component" value="Unassembled WGS sequence"/>
</dbReference>
<evidence type="ECO:0000313" key="1">
    <source>
        <dbReference type="EMBL" id="GGJ87490.1"/>
    </source>
</evidence>
<dbReference type="InterPro" id="IPR023214">
    <property type="entry name" value="HAD_sf"/>
</dbReference>
<protein>
    <recommendedName>
        <fullName evidence="3">HAD family hydrolase</fullName>
    </recommendedName>
</protein>
<name>A0A8J3F8J3_9ACTN</name>
<dbReference type="RefSeq" id="WP_189169474.1">
    <property type="nucleotide sequence ID" value="NZ_BMQB01000003.1"/>
</dbReference>
<dbReference type="EMBL" id="BMQB01000003">
    <property type="protein sequence ID" value="GGJ87490.1"/>
    <property type="molecule type" value="Genomic_DNA"/>
</dbReference>
<reference evidence="1" key="2">
    <citation type="submission" date="2020-09" db="EMBL/GenBank/DDBJ databases">
        <authorList>
            <person name="Sun Q."/>
            <person name="Ohkuma M."/>
        </authorList>
    </citation>
    <scope>NUCLEOTIDE SEQUENCE</scope>
    <source>
        <strain evidence="1">JCM 3090</strain>
    </source>
</reference>
<gene>
    <name evidence="1" type="ORF">GCM10010123_16370</name>
</gene>
<evidence type="ECO:0000313" key="2">
    <source>
        <dbReference type="Proteomes" id="UP000649739"/>
    </source>
</evidence>
<dbReference type="InterPro" id="IPR036412">
    <property type="entry name" value="HAD-like_sf"/>
</dbReference>
<proteinExistence type="predicted"/>
<dbReference type="AlphaFoldDB" id="A0A8J3F8J3"/>
<accession>A0A8J3F8J3</accession>
<sequence length="196" mass="21595">MARDRVLLLDAYGVLFADPMRPLFEVVGADAARSATAVAAIFEYEFRQPLYSGDLPEPEFWPLLASRCGIEPAAARWRRVLRRAAAPLPALFWLPALADEVDVWLLVNHRHEWFEPALRDCGADRYVARTLVSSRTGLVQPQPAAYRRVRRLAGERAAVFVGGAPAHVAGARAAGLPARLADARATWATEARLDGR</sequence>
<dbReference type="SUPFAM" id="SSF56784">
    <property type="entry name" value="HAD-like"/>
    <property type="match status" value="1"/>
</dbReference>